<proteinExistence type="inferred from homology"/>
<dbReference type="Pfam" id="PF06429">
    <property type="entry name" value="Flg_bbr_C"/>
    <property type="match status" value="1"/>
</dbReference>
<name>A0A1B2EHJ9_9HYPH</name>
<reference evidence="9" key="1">
    <citation type="submission" date="2016-07" db="EMBL/GenBank/DDBJ databases">
        <title>Microvirga ossetica sp. nov. a new species of rhizobia isolated from root nodules of the legume species Vicia alpestris Steven originated from North Ossetia region in the Caucasus.</title>
        <authorList>
            <person name="Safronova V.I."/>
            <person name="Kuznetsova I.G."/>
            <person name="Sazanova A.L."/>
            <person name="Belimov A."/>
            <person name="Andronov E."/>
            <person name="Osledkin Y.S."/>
            <person name="Onishchuk O.P."/>
            <person name="Kurchak O.N."/>
            <person name="Shaposhnikov A.I."/>
            <person name="Willems A."/>
            <person name="Tikhonovich I.A."/>
        </authorList>
    </citation>
    <scope>NUCLEOTIDE SEQUENCE [LARGE SCALE GENOMIC DNA]</scope>
    <source>
        <strain evidence="9">V5/3M</strain>
    </source>
</reference>
<evidence type="ECO:0000256" key="1">
    <source>
        <dbReference type="ARBA" id="ARBA00004365"/>
    </source>
</evidence>
<dbReference type="OrthoDB" id="7181295at2"/>
<dbReference type="PANTHER" id="PTHR30033">
    <property type="entry name" value="FLAGELLAR HOOK-ASSOCIATED PROTEIN 1"/>
    <property type="match status" value="1"/>
</dbReference>
<keyword evidence="9" id="KW-0969">Cilium</keyword>
<comment type="similarity">
    <text evidence="3">Belongs to the flagella basal body rod proteins family.</text>
</comment>
<dbReference type="AlphaFoldDB" id="A0A1B2EHJ9"/>
<feature type="domain" description="Flagellar hook-associated protein FlgK helical" evidence="8">
    <location>
        <begin position="100"/>
        <end position="310"/>
    </location>
</feature>
<evidence type="ECO:0000259" key="8">
    <source>
        <dbReference type="Pfam" id="PF22638"/>
    </source>
</evidence>
<accession>A0A1B2EHJ9</accession>
<evidence type="ECO:0000256" key="2">
    <source>
        <dbReference type="ARBA" id="ARBA00004613"/>
    </source>
</evidence>
<comment type="subcellular location">
    <subcellularLocation>
        <location evidence="1">Bacterial flagellum</location>
    </subcellularLocation>
    <subcellularLocation>
        <location evidence="2">Secreted</location>
    </subcellularLocation>
</comment>
<dbReference type="GO" id="GO:0009424">
    <property type="term" value="C:bacterial-type flagellum hook"/>
    <property type="evidence" value="ECO:0007669"/>
    <property type="project" value="InterPro"/>
</dbReference>
<dbReference type="GO" id="GO:0005576">
    <property type="term" value="C:extracellular region"/>
    <property type="evidence" value="ECO:0007669"/>
    <property type="project" value="UniProtKB-SubCell"/>
</dbReference>
<dbReference type="InterPro" id="IPR010930">
    <property type="entry name" value="Flg_bb/hook_C_dom"/>
</dbReference>
<dbReference type="GO" id="GO:0044780">
    <property type="term" value="P:bacterial-type flagellum assembly"/>
    <property type="evidence" value="ECO:0007669"/>
    <property type="project" value="InterPro"/>
</dbReference>
<dbReference type="EMBL" id="CP016616">
    <property type="protein sequence ID" value="ANY79446.1"/>
    <property type="molecule type" value="Genomic_DNA"/>
</dbReference>
<organism evidence="9">
    <name type="scientific">Microvirga ossetica</name>
    <dbReference type="NCBI Taxonomy" id="1882682"/>
    <lineage>
        <taxon>Bacteria</taxon>
        <taxon>Pseudomonadati</taxon>
        <taxon>Pseudomonadota</taxon>
        <taxon>Alphaproteobacteria</taxon>
        <taxon>Hyphomicrobiales</taxon>
        <taxon>Methylobacteriaceae</taxon>
        <taxon>Microvirga</taxon>
    </lineage>
</organism>
<dbReference type="InterPro" id="IPR002371">
    <property type="entry name" value="FlgK"/>
</dbReference>
<evidence type="ECO:0000256" key="5">
    <source>
        <dbReference type="ARBA" id="ARBA00022525"/>
    </source>
</evidence>
<dbReference type="NCBIfam" id="TIGR02492">
    <property type="entry name" value="flgK_ends"/>
    <property type="match status" value="1"/>
</dbReference>
<feature type="domain" description="Flagellar basal-body/hook protein C-terminal" evidence="7">
    <location>
        <begin position="447"/>
        <end position="484"/>
    </location>
</feature>
<dbReference type="InterPro" id="IPR053927">
    <property type="entry name" value="FlgK_helical"/>
</dbReference>
<keyword evidence="5" id="KW-0964">Secreted</keyword>
<keyword evidence="6" id="KW-0975">Bacterial flagellum</keyword>
<evidence type="ECO:0000256" key="4">
    <source>
        <dbReference type="ARBA" id="ARBA00016244"/>
    </source>
</evidence>
<dbReference type="PANTHER" id="PTHR30033:SF1">
    <property type="entry name" value="FLAGELLAR HOOK-ASSOCIATED PROTEIN 1"/>
    <property type="match status" value="1"/>
</dbReference>
<keyword evidence="9" id="KW-0966">Cell projection</keyword>
<dbReference type="GO" id="GO:0005198">
    <property type="term" value="F:structural molecule activity"/>
    <property type="evidence" value="ECO:0007669"/>
    <property type="project" value="InterPro"/>
</dbReference>
<gene>
    <name evidence="9" type="ORF">BB934_15475</name>
</gene>
<sequence length="487" mass="50390">MSLSVAYNTARSSLQASQSQIAVVSRNTSGASDPNYSRKLAVLTTTGGFARVTVFRASDQALLTKMLETTSTSATQKALLEGLQKLSQTIGDPELDQSPAARVGALNSAFQQYANAPDSTAMAQAFIKAASNLANSLNQATAAIQAVRLETDGGMAASVARINDLLTKFEQVNQQVVSGTALGADVSDAMDTRDGLIAQLSEEMGITVVPRAGNDIALYTDGGVPLFDRTARPVTFNPTTVFGAGTTGGDVFIDGIRVTGEGALMPLNSGNLVGLAKLRDEVTVDYQTQLDEIARGLIAAFAESDQSGTAQPDMPGVFTFGGATGVPTMPASAGLAGLIKVSDAVDPTKGGKFENIRDGGINGADYVYNPAGSTNAAFSKRLYALADGMTAQRPIAAGLGFGPTASLQGLASLSGSWIENARQSASQSVEYQTTLLGHASEALSNATDVNMDDETALMLQLEKSYSASAKLLSVIDQMLKTLLSVVG</sequence>
<evidence type="ECO:0000256" key="6">
    <source>
        <dbReference type="ARBA" id="ARBA00023143"/>
    </source>
</evidence>
<dbReference type="KEGG" id="moc:BB934_15475"/>
<dbReference type="Pfam" id="PF22638">
    <property type="entry name" value="FlgK_D1"/>
    <property type="match status" value="1"/>
</dbReference>
<evidence type="ECO:0000259" key="7">
    <source>
        <dbReference type="Pfam" id="PF06429"/>
    </source>
</evidence>
<protein>
    <recommendedName>
        <fullName evidence="4">Flagellar hook-associated protein 1</fullName>
    </recommendedName>
</protein>
<dbReference type="SUPFAM" id="SSF64518">
    <property type="entry name" value="Phase 1 flagellin"/>
    <property type="match status" value="1"/>
</dbReference>
<keyword evidence="9" id="KW-0282">Flagellum</keyword>
<evidence type="ECO:0000313" key="9">
    <source>
        <dbReference type="EMBL" id="ANY79446.1"/>
    </source>
</evidence>
<dbReference type="RefSeq" id="WP_099510457.1">
    <property type="nucleotide sequence ID" value="NZ_CP016616.1"/>
</dbReference>
<evidence type="ECO:0000256" key="3">
    <source>
        <dbReference type="ARBA" id="ARBA00009677"/>
    </source>
</evidence>